<dbReference type="GO" id="GO:0043190">
    <property type="term" value="C:ATP-binding cassette (ABC) transporter complex"/>
    <property type="evidence" value="ECO:0007669"/>
    <property type="project" value="InterPro"/>
</dbReference>
<dbReference type="STRING" id="1300222.I532_18417"/>
<dbReference type="PANTHER" id="PTHR30290:SF10">
    <property type="entry name" value="PERIPLASMIC OLIGOPEPTIDE-BINDING PROTEIN-RELATED"/>
    <property type="match status" value="1"/>
</dbReference>
<dbReference type="GeneID" id="89497951"/>
<evidence type="ECO:0000256" key="1">
    <source>
        <dbReference type="ARBA" id="ARBA00004193"/>
    </source>
</evidence>
<feature type="region of interest" description="Disordered" evidence="5">
    <location>
        <begin position="25"/>
        <end position="46"/>
    </location>
</feature>
<dbReference type="AlphaFoldDB" id="M8DCW1"/>
<dbReference type="Gene3D" id="3.10.105.10">
    <property type="entry name" value="Dipeptide-binding Protein, Domain 3"/>
    <property type="match status" value="1"/>
</dbReference>
<dbReference type="GO" id="GO:0042597">
    <property type="term" value="C:periplasmic space"/>
    <property type="evidence" value="ECO:0007669"/>
    <property type="project" value="UniProtKB-ARBA"/>
</dbReference>
<evidence type="ECO:0000313" key="9">
    <source>
        <dbReference type="Proteomes" id="UP000012081"/>
    </source>
</evidence>
<dbReference type="PROSITE" id="PS51257">
    <property type="entry name" value="PROKAR_LIPOPROTEIN"/>
    <property type="match status" value="1"/>
</dbReference>
<evidence type="ECO:0000256" key="4">
    <source>
        <dbReference type="ARBA" id="ARBA00022729"/>
    </source>
</evidence>
<evidence type="ECO:0000313" key="8">
    <source>
        <dbReference type="EMBL" id="EMT51222.1"/>
    </source>
</evidence>
<dbReference type="InterPro" id="IPR039424">
    <property type="entry name" value="SBP_5"/>
</dbReference>
<feature type="chain" id="PRO_5004095167" evidence="6">
    <location>
        <begin position="28"/>
        <end position="530"/>
    </location>
</feature>
<dbReference type="PANTHER" id="PTHR30290">
    <property type="entry name" value="PERIPLASMIC BINDING COMPONENT OF ABC TRANSPORTER"/>
    <property type="match status" value="1"/>
</dbReference>
<dbReference type="InterPro" id="IPR030678">
    <property type="entry name" value="Peptide/Ni-bd"/>
</dbReference>
<evidence type="ECO:0000256" key="2">
    <source>
        <dbReference type="ARBA" id="ARBA00005695"/>
    </source>
</evidence>
<dbReference type="SUPFAM" id="SSF53850">
    <property type="entry name" value="Periplasmic binding protein-like II"/>
    <property type="match status" value="1"/>
</dbReference>
<dbReference type="EMBL" id="APBN01000009">
    <property type="protein sequence ID" value="EMT51222.1"/>
    <property type="molecule type" value="Genomic_DNA"/>
</dbReference>
<dbReference type="PATRIC" id="fig|1300222.3.peg.3863"/>
<dbReference type="Gene3D" id="3.40.190.10">
    <property type="entry name" value="Periplasmic binding protein-like II"/>
    <property type="match status" value="1"/>
</dbReference>
<sequence>MKKRKWLALLTLSAMLVAAGCSPNANQKPAEGQKQPEQQQAQPQAGKGITIAYSEGGTTMDPAQASDLTSDTLIVATYDQLVQFGTKEVDGTQVADTEVVKPMLAKEWKVSDDRLTYTFTLRDDAKFHSGNPVNAEAVVFSMDHLKNGESSIFKMASIESFTAKDDKTVELKLSKQNPLILQYLAQYNFSIIDPSVVKEKGVDYLKTNAAGSGPFKLEKWDPASEAVLVANPDYWQGAPKVDKVTMKFTKEASSRVLLLGKGDVDLAIEIPVKDVESLKQNENVTIHSNPSNRILYFAMNNKVKPFDNPKVRQAISYAIPYDKLINDVMYGQAKQLKSAVPSNTPGSTDAGFVYTHDLEKAKQLLKEAGLENGFSFDFTLGSGFQDWEDDAVLIQAELEKIGVKMNIKKVARAQFLQMQKEKNLTAFLSKWTSFVNDPGYHLGFLLYGKGSSNYINYQNPKVDELWEKADVEADPVKRYEMYKEAQQLITADAPWAYMYEYNRVVGVNKNLKGYAFFPDEIIRFYPLSKE</sequence>
<dbReference type="GO" id="GO:0015833">
    <property type="term" value="P:peptide transport"/>
    <property type="evidence" value="ECO:0007669"/>
    <property type="project" value="TreeGrafter"/>
</dbReference>
<gene>
    <name evidence="8" type="ORF">I532_18417</name>
</gene>
<feature type="domain" description="Solute-binding protein family 5" evidence="7">
    <location>
        <begin position="100"/>
        <end position="452"/>
    </location>
</feature>
<dbReference type="PROSITE" id="PS01040">
    <property type="entry name" value="SBP_BACTERIAL_5"/>
    <property type="match status" value="1"/>
</dbReference>
<keyword evidence="3" id="KW-0813">Transport</keyword>
<dbReference type="Proteomes" id="UP000012081">
    <property type="component" value="Unassembled WGS sequence"/>
</dbReference>
<keyword evidence="4 6" id="KW-0732">Signal</keyword>
<accession>M8DCW1</accession>
<protein>
    <submittedName>
        <fullName evidence="8">Peptide ABC transporter periplasmic protein</fullName>
    </submittedName>
</protein>
<evidence type="ECO:0000259" key="7">
    <source>
        <dbReference type="Pfam" id="PF00496"/>
    </source>
</evidence>
<feature type="compositionally biased region" description="Low complexity" evidence="5">
    <location>
        <begin position="27"/>
        <end position="46"/>
    </location>
</feature>
<evidence type="ECO:0000256" key="3">
    <source>
        <dbReference type="ARBA" id="ARBA00022448"/>
    </source>
</evidence>
<dbReference type="PIRSF" id="PIRSF002741">
    <property type="entry name" value="MppA"/>
    <property type="match status" value="1"/>
</dbReference>
<dbReference type="InterPro" id="IPR000914">
    <property type="entry name" value="SBP_5_dom"/>
</dbReference>
<name>M8DCW1_9BACL</name>
<dbReference type="InterPro" id="IPR023765">
    <property type="entry name" value="SBP_5_CS"/>
</dbReference>
<dbReference type="RefSeq" id="WP_003390052.1">
    <property type="nucleotide sequence ID" value="NZ_APBN01000009.1"/>
</dbReference>
<evidence type="ECO:0000256" key="6">
    <source>
        <dbReference type="SAM" id="SignalP"/>
    </source>
</evidence>
<evidence type="ECO:0000256" key="5">
    <source>
        <dbReference type="SAM" id="MobiDB-lite"/>
    </source>
</evidence>
<feature type="signal peptide" evidence="6">
    <location>
        <begin position="1"/>
        <end position="27"/>
    </location>
</feature>
<dbReference type="Gene3D" id="3.90.76.10">
    <property type="entry name" value="Dipeptide-binding Protein, Domain 1"/>
    <property type="match status" value="1"/>
</dbReference>
<comment type="caution">
    <text evidence="8">The sequence shown here is derived from an EMBL/GenBank/DDBJ whole genome shotgun (WGS) entry which is preliminary data.</text>
</comment>
<dbReference type="Pfam" id="PF00496">
    <property type="entry name" value="SBP_bac_5"/>
    <property type="match status" value="1"/>
</dbReference>
<reference evidence="8 9" key="1">
    <citation type="submission" date="2013-03" db="EMBL/GenBank/DDBJ databases">
        <title>Assembly of a new bacterial strain Brevibacillus borstelensis AK1.</title>
        <authorList>
            <person name="Rajan I."/>
            <person name="PoliReddy D."/>
            <person name="Sugumar T."/>
            <person name="Rathinam K."/>
            <person name="Alqarawi S."/>
            <person name="Khalil A.B."/>
            <person name="Sivakumar N."/>
        </authorList>
    </citation>
    <scope>NUCLEOTIDE SEQUENCE [LARGE SCALE GENOMIC DNA]</scope>
    <source>
        <strain evidence="8 9">AK1</strain>
    </source>
</reference>
<organism evidence="8 9">
    <name type="scientific">Brevibacillus borstelensis AK1</name>
    <dbReference type="NCBI Taxonomy" id="1300222"/>
    <lineage>
        <taxon>Bacteria</taxon>
        <taxon>Bacillati</taxon>
        <taxon>Bacillota</taxon>
        <taxon>Bacilli</taxon>
        <taxon>Bacillales</taxon>
        <taxon>Paenibacillaceae</taxon>
        <taxon>Brevibacillus</taxon>
    </lineage>
</organism>
<proteinExistence type="inferred from homology"/>
<comment type="subcellular location">
    <subcellularLocation>
        <location evidence="1">Cell membrane</location>
        <topology evidence="1">Lipid-anchor</topology>
    </subcellularLocation>
</comment>
<keyword evidence="9" id="KW-1185">Reference proteome</keyword>
<dbReference type="GO" id="GO:1904680">
    <property type="term" value="F:peptide transmembrane transporter activity"/>
    <property type="evidence" value="ECO:0007669"/>
    <property type="project" value="TreeGrafter"/>
</dbReference>
<comment type="similarity">
    <text evidence="2">Belongs to the bacterial solute-binding protein 5 family.</text>
</comment>
<dbReference type="CDD" id="cd08512">
    <property type="entry name" value="PBP2_NikA_DppA_OppA_like_7"/>
    <property type="match status" value="1"/>
</dbReference>